<reference evidence="2" key="1">
    <citation type="submission" date="2022-06" db="EMBL/GenBank/DDBJ databases">
        <authorList>
            <person name="Berger JAMES D."/>
            <person name="Berger JAMES D."/>
        </authorList>
    </citation>
    <scope>NUCLEOTIDE SEQUENCE [LARGE SCALE GENOMIC DNA]</scope>
</reference>
<evidence type="ECO:0000259" key="1">
    <source>
        <dbReference type="Pfam" id="PF00626"/>
    </source>
</evidence>
<dbReference type="Gene3D" id="3.40.20.10">
    <property type="entry name" value="Severin"/>
    <property type="match status" value="3"/>
</dbReference>
<dbReference type="SUPFAM" id="SSF55753">
    <property type="entry name" value="Actin depolymerizing proteins"/>
    <property type="match status" value="3"/>
</dbReference>
<organism evidence="2 3">
    <name type="scientific">Schistosoma rodhaini</name>
    <dbReference type="NCBI Taxonomy" id="6188"/>
    <lineage>
        <taxon>Eukaryota</taxon>
        <taxon>Metazoa</taxon>
        <taxon>Spiralia</taxon>
        <taxon>Lophotrochozoa</taxon>
        <taxon>Platyhelminthes</taxon>
        <taxon>Trematoda</taxon>
        <taxon>Digenea</taxon>
        <taxon>Strigeidida</taxon>
        <taxon>Schistosomatoidea</taxon>
        <taxon>Schistosomatidae</taxon>
        <taxon>Schistosoma</taxon>
    </lineage>
</organism>
<dbReference type="PANTHER" id="PTHR11977">
    <property type="entry name" value="VILLIN"/>
    <property type="match status" value="1"/>
</dbReference>
<dbReference type="Pfam" id="PF00626">
    <property type="entry name" value="Gelsolin"/>
    <property type="match status" value="3"/>
</dbReference>
<dbReference type="GO" id="GO:0008154">
    <property type="term" value="P:actin polymerization or depolymerization"/>
    <property type="evidence" value="ECO:0007669"/>
    <property type="project" value="TreeGrafter"/>
</dbReference>
<dbReference type="GO" id="GO:0015629">
    <property type="term" value="C:actin cytoskeleton"/>
    <property type="evidence" value="ECO:0007669"/>
    <property type="project" value="TreeGrafter"/>
</dbReference>
<feature type="domain" description="Gelsolin-like" evidence="1">
    <location>
        <begin position="294"/>
        <end position="341"/>
    </location>
</feature>
<proteinExistence type="predicted"/>
<dbReference type="AlphaFoldDB" id="A0AA85G7A7"/>
<dbReference type="InterPro" id="IPR007123">
    <property type="entry name" value="Gelsolin-like_dom"/>
</dbReference>
<dbReference type="WBParaSite" id="SRDH1_76800.1">
    <property type="protein sequence ID" value="SRDH1_76800.1"/>
    <property type="gene ID" value="SRDH1_76800"/>
</dbReference>
<dbReference type="Proteomes" id="UP000050792">
    <property type="component" value="Unassembled WGS sequence"/>
</dbReference>
<protein>
    <recommendedName>
        <fullName evidence="1">Gelsolin-like domain-containing protein</fullName>
    </recommendedName>
</protein>
<dbReference type="GO" id="GO:0005737">
    <property type="term" value="C:cytoplasm"/>
    <property type="evidence" value="ECO:0007669"/>
    <property type="project" value="TreeGrafter"/>
</dbReference>
<name>A0AA85G7A7_9TREM</name>
<dbReference type="SMART" id="SM00262">
    <property type="entry name" value="GEL"/>
    <property type="match status" value="3"/>
</dbReference>
<evidence type="ECO:0000313" key="2">
    <source>
        <dbReference type="Proteomes" id="UP000050792"/>
    </source>
</evidence>
<dbReference type="GO" id="GO:0051015">
    <property type="term" value="F:actin filament binding"/>
    <property type="evidence" value="ECO:0007669"/>
    <property type="project" value="InterPro"/>
</dbReference>
<dbReference type="PANTHER" id="PTHR11977:SF130">
    <property type="entry name" value="SEVERIN"/>
    <property type="match status" value="1"/>
</dbReference>
<dbReference type="PRINTS" id="PR00597">
    <property type="entry name" value="GELSOLIN"/>
</dbReference>
<accession>A0AA85G7A7</accession>
<sequence length="359" mass="41402">MEEYNWKDTNMALFGSDQERSVKKESAETEKAWQQIRSIKESTLLVWRINKFNLEVVKPDDFGTFYSGDSYIILNIGKVGNDYDYNVHFWIGKKSTQDEYVTAAYKTVELDTFLDDKAVQHREVDGLESNQFKMYFKRFKTLEGGYESGFNRAKLNELKTRLLHFRDIDSSHVVLREVPCSKKSLNSDDVFILDLGSLAYQWNGSKSSKYERFKSGEYLLRLKGERSGKFQIQVLEENESSQELEEFLAKLPDTEITAPPKFDRGTKSVHRLSDEGGEIKLSLICKDVLPRSVITQDDVYFIDNGSHLYVYIGDQCSNQEKQNALLNAHAYLKETDHPLVPISVIYGSQKITLLNNILE</sequence>
<keyword evidence="2" id="KW-1185">Reference proteome</keyword>
<feature type="domain" description="Gelsolin-like" evidence="1">
    <location>
        <begin position="53"/>
        <end position="132"/>
    </location>
</feature>
<evidence type="ECO:0000313" key="3">
    <source>
        <dbReference type="WBParaSite" id="SRDH1_76800.1"/>
    </source>
</evidence>
<dbReference type="InterPro" id="IPR029006">
    <property type="entry name" value="ADF-H/Gelsolin-like_dom_sf"/>
</dbReference>
<feature type="domain" description="Gelsolin-like" evidence="1">
    <location>
        <begin position="175"/>
        <end position="243"/>
    </location>
</feature>
<reference evidence="3" key="2">
    <citation type="submission" date="2023-11" db="UniProtKB">
        <authorList>
            <consortium name="WormBaseParasite"/>
        </authorList>
    </citation>
    <scope>IDENTIFICATION</scope>
</reference>
<dbReference type="InterPro" id="IPR007122">
    <property type="entry name" value="Villin/Gelsolin"/>
</dbReference>